<organism evidence="3 4">
    <name type="scientific">Piptocephalis cylindrospora</name>
    <dbReference type="NCBI Taxonomy" id="1907219"/>
    <lineage>
        <taxon>Eukaryota</taxon>
        <taxon>Fungi</taxon>
        <taxon>Fungi incertae sedis</taxon>
        <taxon>Zoopagomycota</taxon>
        <taxon>Zoopagomycotina</taxon>
        <taxon>Zoopagomycetes</taxon>
        <taxon>Zoopagales</taxon>
        <taxon>Piptocephalidaceae</taxon>
        <taxon>Piptocephalis</taxon>
    </lineage>
</organism>
<feature type="domain" description="Myb-like" evidence="2">
    <location>
        <begin position="134"/>
        <end position="183"/>
    </location>
</feature>
<evidence type="ECO:0000313" key="3">
    <source>
        <dbReference type="EMBL" id="RKP14134.1"/>
    </source>
</evidence>
<feature type="compositionally biased region" description="Basic and acidic residues" evidence="1">
    <location>
        <begin position="446"/>
        <end position="460"/>
    </location>
</feature>
<gene>
    <name evidence="3" type="ORF">BJ684DRAFT_19440</name>
</gene>
<dbReference type="AlphaFoldDB" id="A0A4P9Y5N3"/>
<sequence>MPKDLSLLPEAVLDVPSSKSNADASKSFMGATSHVPDKVTGTGSSKIPSQGDTAQATFNTLASQPDGVTEVDNTITIAEQPWVYGTRKCPFAAAPSYRGIPSMVQQWSWLVLRRIRRYDQRWRDPPYCWTREYFGVYWSRQDRDRLVEAIARHGRRNLQAISVRVPGKTPWQCASYISFLDRAYQVAKLSNNKLLRSFRRDYPLRRAPMARVTEESRVEEDDRWTGIIARMEDQVMVKMSHTSRPATMEEEKALDVFHLRHMTEISSLIWMRQDNSFGIQRDTVLLMHEALKSWLEKLLRRVVLFDEEARRVGDEPITITDTINIRTVQSAIEDARLPSTRNSWFDRLIEQLRKEKRLEEEEDESVEGEEIVSVSQGKEDEELREPSELRKDGVNTTEEGQNHGSKSEMASHEKRLYLPEHILNEIGNIDPFALESMRGRGGYGSSRDKGGEREEREYTQAMEEERMIEIRQRVLDQLDVAGILDYM</sequence>
<proteinExistence type="predicted"/>
<feature type="region of interest" description="Disordered" evidence="1">
    <location>
        <begin position="16"/>
        <end position="51"/>
    </location>
</feature>
<dbReference type="InterPro" id="IPR001005">
    <property type="entry name" value="SANT/Myb"/>
</dbReference>
<feature type="compositionally biased region" description="Acidic residues" evidence="1">
    <location>
        <begin position="360"/>
        <end position="370"/>
    </location>
</feature>
<feature type="compositionally biased region" description="Polar residues" evidence="1">
    <location>
        <begin position="41"/>
        <end position="51"/>
    </location>
</feature>
<evidence type="ECO:0000256" key="1">
    <source>
        <dbReference type="SAM" id="MobiDB-lite"/>
    </source>
</evidence>
<dbReference type="InterPro" id="IPR009057">
    <property type="entry name" value="Homeodomain-like_sf"/>
</dbReference>
<evidence type="ECO:0000259" key="2">
    <source>
        <dbReference type="SMART" id="SM00717"/>
    </source>
</evidence>
<dbReference type="OrthoDB" id="2240312at2759"/>
<dbReference type="EMBL" id="KZ987880">
    <property type="protein sequence ID" value="RKP14134.1"/>
    <property type="molecule type" value="Genomic_DNA"/>
</dbReference>
<evidence type="ECO:0000313" key="4">
    <source>
        <dbReference type="Proteomes" id="UP000267251"/>
    </source>
</evidence>
<protein>
    <recommendedName>
        <fullName evidence="2">Myb-like domain-containing protein</fullName>
    </recommendedName>
</protein>
<name>A0A4P9Y5N3_9FUNG</name>
<feature type="compositionally biased region" description="Polar residues" evidence="1">
    <location>
        <begin position="394"/>
        <end position="404"/>
    </location>
</feature>
<dbReference type="SUPFAM" id="SSF46689">
    <property type="entry name" value="Homeodomain-like"/>
    <property type="match status" value="1"/>
</dbReference>
<dbReference type="CDD" id="cd00167">
    <property type="entry name" value="SANT"/>
    <property type="match status" value="1"/>
</dbReference>
<feature type="compositionally biased region" description="Basic and acidic residues" evidence="1">
    <location>
        <begin position="384"/>
        <end position="393"/>
    </location>
</feature>
<reference evidence="4" key="1">
    <citation type="journal article" date="2018" name="Nat. Microbiol.">
        <title>Leveraging single-cell genomics to expand the fungal tree of life.</title>
        <authorList>
            <person name="Ahrendt S.R."/>
            <person name="Quandt C.A."/>
            <person name="Ciobanu D."/>
            <person name="Clum A."/>
            <person name="Salamov A."/>
            <person name="Andreopoulos B."/>
            <person name="Cheng J.F."/>
            <person name="Woyke T."/>
            <person name="Pelin A."/>
            <person name="Henrissat B."/>
            <person name="Reynolds N.K."/>
            <person name="Benny G.L."/>
            <person name="Smith M.E."/>
            <person name="James T.Y."/>
            <person name="Grigoriev I.V."/>
        </authorList>
    </citation>
    <scope>NUCLEOTIDE SEQUENCE [LARGE SCALE GENOMIC DNA]</scope>
</reference>
<dbReference type="Pfam" id="PF00249">
    <property type="entry name" value="Myb_DNA-binding"/>
    <property type="match status" value="1"/>
</dbReference>
<dbReference type="SMART" id="SM00717">
    <property type="entry name" value="SANT"/>
    <property type="match status" value="1"/>
</dbReference>
<feature type="region of interest" description="Disordered" evidence="1">
    <location>
        <begin position="356"/>
        <end position="412"/>
    </location>
</feature>
<dbReference type="Gene3D" id="1.10.10.60">
    <property type="entry name" value="Homeodomain-like"/>
    <property type="match status" value="1"/>
</dbReference>
<feature type="region of interest" description="Disordered" evidence="1">
    <location>
        <begin position="439"/>
        <end position="460"/>
    </location>
</feature>
<accession>A0A4P9Y5N3</accession>
<keyword evidence="4" id="KW-1185">Reference proteome</keyword>
<dbReference type="Proteomes" id="UP000267251">
    <property type="component" value="Unassembled WGS sequence"/>
</dbReference>